<dbReference type="GO" id="GO:0005829">
    <property type="term" value="C:cytosol"/>
    <property type="evidence" value="ECO:0007669"/>
    <property type="project" value="TreeGrafter"/>
</dbReference>
<dbReference type="GO" id="GO:0006281">
    <property type="term" value="P:DNA repair"/>
    <property type="evidence" value="ECO:0007669"/>
    <property type="project" value="UniProtKB-KW"/>
</dbReference>
<dbReference type="InterPro" id="IPR043128">
    <property type="entry name" value="Rev_trsase/Diguanyl_cyclase"/>
</dbReference>
<dbReference type="Gene3D" id="3.30.70.270">
    <property type="match status" value="1"/>
</dbReference>
<organism evidence="7 8">
    <name type="scientific">Moritella marina ATCC 15381</name>
    <dbReference type="NCBI Taxonomy" id="1202962"/>
    <lineage>
        <taxon>Bacteria</taxon>
        <taxon>Pseudomonadati</taxon>
        <taxon>Pseudomonadota</taxon>
        <taxon>Gammaproteobacteria</taxon>
        <taxon>Alteromonadales</taxon>
        <taxon>Moritellaceae</taxon>
        <taxon>Moritella</taxon>
    </lineage>
</organism>
<dbReference type="InterPro" id="IPR050116">
    <property type="entry name" value="DNA_polymerase-Y"/>
</dbReference>
<dbReference type="GO" id="GO:0003684">
    <property type="term" value="F:damaged DNA binding"/>
    <property type="evidence" value="ECO:0007669"/>
    <property type="project" value="InterPro"/>
</dbReference>
<evidence type="ECO:0000313" key="8">
    <source>
        <dbReference type="Proteomes" id="UP000327424"/>
    </source>
</evidence>
<dbReference type="Pfam" id="PF11799">
    <property type="entry name" value="IMS_C"/>
    <property type="match status" value="1"/>
</dbReference>
<dbReference type="InterPro" id="IPR043502">
    <property type="entry name" value="DNA/RNA_pol_sf"/>
</dbReference>
<proteinExistence type="inferred from homology"/>
<keyword evidence="4" id="KW-0234">DNA repair</keyword>
<keyword evidence="8" id="KW-1185">Reference proteome</keyword>
<evidence type="ECO:0000259" key="6">
    <source>
        <dbReference type="PROSITE" id="PS50173"/>
    </source>
</evidence>
<dbReference type="CDD" id="cd01700">
    <property type="entry name" value="PolY_Pol_V_umuC"/>
    <property type="match status" value="1"/>
</dbReference>
<evidence type="ECO:0000256" key="3">
    <source>
        <dbReference type="ARBA" id="ARBA00023199"/>
    </source>
</evidence>
<evidence type="ECO:0000313" key="7">
    <source>
        <dbReference type="EMBL" id="QFI38146.1"/>
    </source>
</evidence>
<dbReference type="InterPro" id="IPR025188">
    <property type="entry name" value="DUF4113"/>
</dbReference>
<dbReference type="Pfam" id="PF00817">
    <property type="entry name" value="IMS"/>
    <property type="match status" value="1"/>
</dbReference>
<comment type="similarity">
    <text evidence="1">Belongs to the DNA polymerase type-Y family.</text>
</comment>
<dbReference type="Pfam" id="PF13438">
    <property type="entry name" value="DUF4113"/>
    <property type="match status" value="1"/>
</dbReference>
<dbReference type="KEGG" id="mmaa:FR932_09970"/>
<name>A0A5J6WJ99_MORMI</name>
<dbReference type="PROSITE" id="PS50173">
    <property type="entry name" value="UMUC"/>
    <property type="match status" value="1"/>
</dbReference>
<dbReference type="Gene3D" id="3.40.1170.60">
    <property type="match status" value="1"/>
</dbReference>
<evidence type="ECO:0000256" key="2">
    <source>
        <dbReference type="ARBA" id="ARBA00022763"/>
    </source>
</evidence>
<accession>A0A5J6WJ99</accession>
<dbReference type="GO" id="GO:0009432">
    <property type="term" value="P:SOS response"/>
    <property type="evidence" value="ECO:0007669"/>
    <property type="project" value="UniProtKB-KW"/>
</dbReference>
<sequence length="418" mass="47533">MFALVDANSFYCSAEQVFRPDWRNKPIVVLSNNDGCIVAANRQAKEAGVPKFKPYFQIKHLCDRKGVIALSSNYELYADLSEKMMQVIGRFAPEQHIYSIDECFLSFKQTYPVIPCLKTHGAKIRRAVWKECRLPVCVGIAPTLTLAKIANQAAKKSHHYNGVCIIGNEAERLKVLAEMSICDVWGIGRKLSKIMSVMGLNNALDLAQYPVGLARKEFNIEVERTIRELNGQPCKSWDVIRADKKQIYSTRSVGERITELSTLQQALSQHAAIASRKARKQHSLCKIMLCFAASSPFDDKPASYRAIHHFPYPTSDVDQITKAATQLAKELFHKKVRYYKIGIGLIDLVDGRHEQKDLFNSEPNNENLMHVFDKLNEKYGKNTVFLGAQGTEQKWAMRRKMLTPQYTTKWQDIPKVKC</sequence>
<dbReference type="InterPro" id="IPR001126">
    <property type="entry name" value="UmuC"/>
</dbReference>
<dbReference type="Proteomes" id="UP000327424">
    <property type="component" value="Chromosome"/>
</dbReference>
<protein>
    <submittedName>
        <fullName evidence="7">Y-family DNA polymerase</fullName>
    </submittedName>
</protein>
<gene>
    <name evidence="7" type="ORF">FR932_09970</name>
</gene>
<dbReference type="OrthoDB" id="9808813at2"/>
<dbReference type="RefSeq" id="WP_019440468.1">
    <property type="nucleotide sequence ID" value="NZ_ALOE01000009.1"/>
</dbReference>
<keyword evidence="2" id="KW-0227">DNA damage</keyword>
<reference evidence="7 8" key="1">
    <citation type="submission" date="2019-09" db="EMBL/GenBank/DDBJ databases">
        <title>Hybrid Assembly of the complete Genome of the Deep-Sea Bacterium Moritella marina from long Nanopore and Illumina reads.</title>
        <authorList>
            <person name="Magin S."/>
            <person name="Georgoulis A."/>
            <person name="Papadimitriou K."/>
            <person name="Iliakis G."/>
            <person name="Vorgias C.E."/>
        </authorList>
    </citation>
    <scope>NUCLEOTIDE SEQUENCE [LARGE SCALE GENOMIC DNA]</scope>
    <source>
        <strain evidence="7 8">MP-1</strain>
    </source>
</reference>
<dbReference type="GO" id="GO:0042276">
    <property type="term" value="P:error-prone translesion synthesis"/>
    <property type="evidence" value="ECO:0007669"/>
    <property type="project" value="TreeGrafter"/>
</dbReference>
<dbReference type="InterPro" id="IPR017961">
    <property type="entry name" value="DNA_pol_Y-fam_little_finger"/>
</dbReference>
<dbReference type="SUPFAM" id="SSF56672">
    <property type="entry name" value="DNA/RNA polymerases"/>
    <property type="match status" value="1"/>
</dbReference>
<evidence type="ECO:0000256" key="5">
    <source>
        <dbReference type="ARBA" id="ARBA00023236"/>
    </source>
</evidence>
<dbReference type="EMBL" id="CP044399">
    <property type="protein sequence ID" value="QFI38146.1"/>
    <property type="molecule type" value="Genomic_DNA"/>
</dbReference>
<keyword evidence="3" id="KW-0741">SOS mutagenesis</keyword>
<dbReference type="PANTHER" id="PTHR11076">
    <property type="entry name" value="DNA REPAIR POLYMERASE UMUC / TRANSFERASE FAMILY MEMBER"/>
    <property type="match status" value="1"/>
</dbReference>
<feature type="domain" description="UmuC" evidence="6">
    <location>
        <begin position="2"/>
        <end position="188"/>
    </location>
</feature>
<evidence type="ECO:0000256" key="1">
    <source>
        <dbReference type="ARBA" id="ARBA00010945"/>
    </source>
</evidence>
<dbReference type="PANTHER" id="PTHR11076:SF34">
    <property type="entry name" value="PROTEIN UMUC"/>
    <property type="match status" value="1"/>
</dbReference>
<dbReference type="GO" id="GO:0003887">
    <property type="term" value="F:DNA-directed DNA polymerase activity"/>
    <property type="evidence" value="ECO:0007669"/>
    <property type="project" value="TreeGrafter"/>
</dbReference>
<evidence type="ECO:0000256" key="4">
    <source>
        <dbReference type="ARBA" id="ARBA00023204"/>
    </source>
</evidence>
<dbReference type="AlphaFoldDB" id="A0A5J6WJ99"/>
<keyword evidence="5" id="KW-0742">SOS response</keyword>